<feature type="active site" description="Nucleophile" evidence="7">
    <location>
        <position position="115"/>
    </location>
</feature>
<dbReference type="GO" id="GO:0008614">
    <property type="term" value="P:pyridoxine metabolic process"/>
    <property type="evidence" value="ECO:0007669"/>
    <property type="project" value="TreeGrafter"/>
</dbReference>
<keyword evidence="3" id="KW-0378">Hydrolase</keyword>
<feature type="active site" description="Charge relay system" evidence="7">
    <location>
        <position position="227"/>
    </location>
</feature>
<proteinExistence type="inferred from homology"/>
<sequence length="252" mass="26911">MTGPATNGRHAAPVSLHLGVLALQGAFAEHIHILQSLAHGNVHISGNEDPTHSSENVPFTVASVRAVRNAEELAAIDGLIIPGGESTTMALIAERTGLWEPLAKFTRTKPTWGTCAGMIMLASAATGTKQGGQRLLQTLPIAVQRNRFGSQLASFEAELDAPCLEPFGLHPFRAVFIRAPVVTALNAPEVQVLAQIDAPVGSDPLPEGSTRDVVAVRRNHCLATAFHPELTGDNRWHHYFVSMVAAYVAQRT</sequence>
<evidence type="ECO:0000313" key="10">
    <source>
        <dbReference type="EMBL" id="KAJ1982622.1"/>
    </source>
</evidence>
<evidence type="ECO:0000313" key="11">
    <source>
        <dbReference type="Proteomes" id="UP001151582"/>
    </source>
</evidence>
<dbReference type="InterPro" id="IPR029062">
    <property type="entry name" value="Class_I_gatase-like"/>
</dbReference>
<dbReference type="GO" id="GO:0004359">
    <property type="term" value="F:glutaminase activity"/>
    <property type="evidence" value="ECO:0007669"/>
    <property type="project" value="UniProtKB-EC"/>
</dbReference>
<gene>
    <name evidence="10" type="primary">SNO1</name>
    <name evidence="10" type="ORF">H4R34_001641</name>
</gene>
<dbReference type="NCBIfam" id="TIGR03800">
    <property type="entry name" value="PLP_synth_Pdx2"/>
    <property type="match status" value="1"/>
</dbReference>
<protein>
    <recommendedName>
        <fullName evidence="2">glutaminase</fullName>
        <ecNumber evidence="2">3.5.1.2</ecNumber>
    </recommendedName>
</protein>
<dbReference type="EC" id="3.5.1.2" evidence="2"/>
<dbReference type="GO" id="GO:0016829">
    <property type="term" value="F:lyase activity"/>
    <property type="evidence" value="ECO:0007669"/>
    <property type="project" value="UniProtKB-KW"/>
</dbReference>
<dbReference type="PIRSF" id="PIRSF005639">
    <property type="entry name" value="Glut_amidoT_SNO"/>
    <property type="match status" value="1"/>
</dbReference>
<evidence type="ECO:0000256" key="6">
    <source>
        <dbReference type="ARBA" id="ARBA00049534"/>
    </source>
</evidence>
<evidence type="ECO:0000256" key="1">
    <source>
        <dbReference type="ARBA" id="ARBA00008345"/>
    </source>
</evidence>
<evidence type="ECO:0000256" key="2">
    <source>
        <dbReference type="ARBA" id="ARBA00012918"/>
    </source>
</evidence>
<keyword evidence="11" id="KW-1185">Reference proteome</keyword>
<feature type="active site" description="Charge relay system" evidence="7">
    <location>
        <position position="229"/>
    </location>
</feature>
<evidence type="ECO:0000256" key="9">
    <source>
        <dbReference type="SAM" id="SignalP"/>
    </source>
</evidence>
<dbReference type="InterPro" id="IPR021196">
    <property type="entry name" value="PdxT/SNO_CS"/>
</dbReference>
<dbReference type="GO" id="GO:0005829">
    <property type="term" value="C:cytosol"/>
    <property type="evidence" value="ECO:0007669"/>
    <property type="project" value="TreeGrafter"/>
</dbReference>
<reference evidence="10" key="1">
    <citation type="submission" date="2022-07" db="EMBL/GenBank/DDBJ databases">
        <title>Phylogenomic reconstructions and comparative analyses of Kickxellomycotina fungi.</title>
        <authorList>
            <person name="Reynolds N.K."/>
            <person name="Stajich J.E."/>
            <person name="Barry K."/>
            <person name="Grigoriev I.V."/>
            <person name="Crous P."/>
            <person name="Smith M.E."/>
        </authorList>
    </citation>
    <scope>NUCLEOTIDE SEQUENCE</scope>
    <source>
        <strain evidence="10">RSA 567</strain>
    </source>
</reference>
<feature type="signal peptide" evidence="9">
    <location>
        <begin position="1"/>
        <end position="28"/>
    </location>
</feature>
<dbReference type="Gene3D" id="3.40.50.880">
    <property type="match status" value="1"/>
</dbReference>
<dbReference type="CDD" id="cd01749">
    <property type="entry name" value="GATase1_PB"/>
    <property type="match status" value="1"/>
</dbReference>
<comment type="catalytic activity">
    <reaction evidence="6">
        <text>L-glutamine + H2O = L-glutamate + NH4(+)</text>
        <dbReference type="Rhea" id="RHEA:15889"/>
        <dbReference type="ChEBI" id="CHEBI:15377"/>
        <dbReference type="ChEBI" id="CHEBI:28938"/>
        <dbReference type="ChEBI" id="CHEBI:29985"/>
        <dbReference type="ChEBI" id="CHEBI:58359"/>
        <dbReference type="EC" id="3.5.1.2"/>
    </reaction>
</comment>
<dbReference type="OrthoDB" id="2039at2759"/>
<evidence type="ECO:0000256" key="5">
    <source>
        <dbReference type="ARBA" id="ARBA00023239"/>
    </source>
</evidence>
<evidence type="ECO:0000256" key="4">
    <source>
        <dbReference type="ARBA" id="ARBA00022962"/>
    </source>
</evidence>
<keyword evidence="9" id="KW-0732">Signal</keyword>
<evidence type="ECO:0000256" key="7">
    <source>
        <dbReference type="PIRSR" id="PIRSR005639-1"/>
    </source>
</evidence>
<dbReference type="PROSITE" id="PS01236">
    <property type="entry name" value="PDXT_SNO_1"/>
    <property type="match status" value="1"/>
</dbReference>
<feature type="binding site" evidence="8">
    <location>
        <position position="145"/>
    </location>
    <ligand>
        <name>L-glutamine</name>
        <dbReference type="ChEBI" id="CHEBI:58359"/>
    </ligand>
</feature>
<organism evidence="10 11">
    <name type="scientific">Dimargaris verticillata</name>
    <dbReference type="NCBI Taxonomy" id="2761393"/>
    <lineage>
        <taxon>Eukaryota</taxon>
        <taxon>Fungi</taxon>
        <taxon>Fungi incertae sedis</taxon>
        <taxon>Zoopagomycota</taxon>
        <taxon>Kickxellomycotina</taxon>
        <taxon>Dimargaritomycetes</taxon>
        <taxon>Dimargaritales</taxon>
        <taxon>Dimargaritaceae</taxon>
        <taxon>Dimargaris</taxon>
    </lineage>
</organism>
<dbReference type="Pfam" id="PF01174">
    <property type="entry name" value="SNO"/>
    <property type="match status" value="1"/>
</dbReference>
<comment type="similarity">
    <text evidence="1">Belongs to the glutaminase PdxT/SNO family.</text>
</comment>
<dbReference type="HAMAP" id="MF_01615">
    <property type="entry name" value="PdxT"/>
    <property type="match status" value="1"/>
</dbReference>
<feature type="binding site" evidence="8">
    <location>
        <begin position="84"/>
        <end position="86"/>
    </location>
    <ligand>
        <name>L-glutamine</name>
        <dbReference type="ChEBI" id="CHEBI:58359"/>
    </ligand>
</feature>
<accession>A0A9W8B409</accession>
<keyword evidence="5 10" id="KW-0456">Lyase</keyword>
<dbReference type="AlphaFoldDB" id="A0A9W8B409"/>
<dbReference type="InterPro" id="IPR002161">
    <property type="entry name" value="PdxT/SNO"/>
</dbReference>
<comment type="caution">
    <text evidence="10">The sequence shown here is derived from an EMBL/GenBank/DDBJ whole genome shotgun (WGS) entry which is preliminary data.</text>
</comment>
<feature type="chain" id="PRO_5040820928" description="glutaminase" evidence="9">
    <location>
        <begin position="29"/>
        <end position="252"/>
    </location>
</feature>
<dbReference type="SUPFAM" id="SSF52317">
    <property type="entry name" value="Class I glutamine amidotransferase-like"/>
    <property type="match status" value="1"/>
</dbReference>
<name>A0A9W8B409_9FUNG</name>
<evidence type="ECO:0000256" key="3">
    <source>
        <dbReference type="ARBA" id="ARBA00022801"/>
    </source>
</evidence>
<feature type="binding site" evidence="8">
    <location>
        <begin position="177"/>
        <end position="178"/>
    </location>
    <ligand>
        <name>L-glutamine</name>
        <dbReference type="ChEBI" id="CHEBI:58359"/>
    </ligand>
</feature>
<keyword evidence="4" id="KW-0315">Glutamine amidotransferase</keyword>
<evidence type="ECO:0000256" key="8">
    <source>
        <dbReference type="PIRSR" id="PIRSR005639-2"/>
    </source>
</evidence>
<dbReference type="GO" id="GO:1903600">
    <property type="term" value="C:glutaminase complex"/>
    <property type="evidence" value="ECO:0007669"/>
    <property type="project" value="TreeGrafter"/>
</dbReference>
<dbReference type="PROSITE" id="PS51130">
    <property type="entry name" value="PDXT_SNO_2"/>
    <property type="match status" value="1"/>
</dbReference>
<dbReference type="PANTHER" id="PTHR31559:SF0">
    <property type="entry name" value="PYRIDOXAL 5'-PHOSPHATE SYNTHASE SUBUNIT SNO1-RELATED"/>
    <property type="match status" value="1"/>
</dbReference>
<dbReference type="GO" id="GO:0042823">
    <property type="term" value="P:pyridoxal phosphate biosynthetic process"/>
    <property type="evidence" value="ECO:0007669"/>
    <property type="project" value="InterPro"/>
</dbReference>
<dbReference type="PANTHER" id="PTHR31559">
    <property type="entry name" value="PYRIDOXAL 5'-PHOSPHATE SYNTHASE SUBUNIT SNO"/>
    <property type="match status" value="1"/>
</dbReference>
<dbReference type="Proteomes" id="UP001151582">
    <property type="component" value="Unassembled WGS sequence"/>
</dbReference>
<dbReference type="EMBL" id="JANBQB010000084">
    <property type="protein sequence ID" value="KAJ1982622.1"/>
    <property type="molecule type" value="Genomic_DNA"/>
</dbReference>